<protein>
    <recommendedName>
        <fullName evidence="3">WD40 repeat domain-containing protein</fullName>
    </recommendedName>
</protein>
<dbReference type="Gene3D" id="2.130.10.10">
    <property type="entry name" value="YVTN repeat-like/Quinoprotein amine dehydrogenase"/>
    <property type="match status" value="1"/>
</dbReference>
<sequence>MTHPLLQNSFGSRPQLLQDDVYPEGIAALDLAAEASTLLLGTHTGTLVLLDRKGQQLARERGFDGIQSLAWSDAGNFGVVALQGGRLRCVNEKLVTKWEVDLTGDVIGVALSPFGSHIAVSTESSRVHIVTTDKKEVAKFETVRPLQFLHFLHERAAVLGAAEFGHLCCHTLDGKEEWEERIMNNVGNMAVTGDGKRILLSAFNHGVQVLNSSGKQKGSFAIDGIPDFVAVARNRRRLVARTIEQRLYWLNFDGEVSWGGDLSADPPLHLAVSPLGDRLFVATQSGRLMQLMW</sequence>
<dbReference type="AlphaFoldDB" id="A0A1P8WF25"/>
<reference evidence="1 2" key="1">
    <citation type="journal article" date="2016" name="Front. Microbiol.">
        <title>Fuerstia marisgermanicae gen. nov., sp. nov., an Unusual Member of the Phylum Planctomycetes from the German Wadden Sea.</title>
        <authorList>
            <person name="Kohn T."/>
            <person name="Heuer A."/>
            <person name="Jogler M."/>
            <person name="Vollmers J."/>
            <person name="Boedeker C."/>
            <person name="Bunk B."/>
            <person name="Rast P."/>
            <person name="Borchert D."/>
            <person name="Glockner I."/>
            <person name="Freese H.M."/>
            <person name="Klenk H.P."/>
            <person name="Overmann J."/>
            <person name="Kaster A.K."/>
            <person name="Rohde M."/>
            <person name="Wiegand S."/>
            <person name="Jogler C."/>
        </authorList>
    </citation>
    <scope>NUCLEOTIDE SEQUENCE [LARGE SCALE GENOMIC DNA]</scope>
    <source>
        <strain evidence="1 2">NH11</strain>
    </source>
</reference>
<dbReference type="SUPFAM" id="SSF50969">
    <property type="entry name" value="YVTN repeat-like/Quinoprotein amine dehydrogenase"/>
    <property type="match status" value="1"/>
</dbReference>
<keyword evidence="2" id="KW-1185">Reference proteome</keyword>
<dbReference type="Proteomes" id="UP000187735">
    <property type="component" value="Chromosome"/>
</dbReference>
<dbReference type="KEGG" id="fmr:Fuma_02251"/>
<evidence type="ECO:0000313" key="1">
    <source>
        <dbReference type="EMBL" id="APZ92640.1"/>
    </source>
</evidence>
<dbReference type="InterPro" id="IPR011042">
    <property type="entry name" value="6-blade_b-propeller_TolB-like"/>
</dbReference>
<evidence type="ECO:0008006" key="3">
    <source>
        <dbReference type="Google" id="ProtNLM"/>
    </source>
</evidence>
<dbReference type="EMBL" id="CP017641">
    <property type="protein sequence ID" value="APZ92640.1"/>
    <property type="molecule type" value="Genomic_DNA"/>
</dbReference>
<dbReference type="STRING" id="1891926.Fuma_02251"/>
<accession>A0A1P8WF25</accession>
<gene>
    <name evidence="1" type="ORF">Fuma_02251</name>
</gene>
<dbReference type="Gene3D" id="2.120.10.30">
    <property type="entry name" value="TolB, C-terminal domain"/>
    <property type="match status" value="1"/>
</dbReference>
<dbReference type="RefSeq" id="WP_077024241.1">
    <property type="nucleotide sequence ID" value="NZ_CP017641.1"/>
</dbReference>
<dbReference type="OrthoDB" id="210095at2"/>
<evidence type="ECO:0000313" key="2">
    <source>
        <dbReference type="Proteomes" id="UP000187735"/>
    </source>
</evidence>
<organism evidence="1 2">
    <name type="scientific">Fuerstiella marisgermanici</name>
    <dbReference type="NCBI Taxonomy" id="1891926"/>
    <lineage>
        <taxon>Bacteria</taxon>
        <taxon>Pseudomonadati</taxon>
        <taxon>Planctomycetota</taxon>
        <taxon>Planctomycetia</taxon>
        <taxon>Planctomycetales</taxon>
        <taxon>Planctomycetaceae</taxon>
        <taxon>Fuerstiella</taxon>
    </lineage>
</organism>
<proteinExistence type="predicted"/>
<dbReference type="InterPro" id="IPR015943">
    <property type="entry name" value="WD40/YVTN_repeat-like_dom_sf"/>
</dbReference>
<name>A0A1P8WF25_9PLAN</name>
<dbReference type="InterPro" id="IPR011044">
    <property type="entry name" value="Quino_amine_DH_bsu"/>
</dbReference>